<sequence>MRALLLLLPPLLLLLLRAGAAVDEPTPGDDDDDAAEPVLFVDALLGSIGGGNVFAGASLPYGLAKAVADIHVDGAATPAAFTPDGSRVTGFSHAHDAGAAGRPSLGWFPLFPQLCAAGADLARCRFTRAARAMHYLNDSVVPAPGFFSLALENDIVAEMTVSAHAVLYRFHLPLWNDSRPRDIAAAADAPVVLLDLSDLPGSRQSAWVAVDRRSGRIATNATFRPSYGAGEYVAHACVDFAGAAVAHTGVYLDQRAAEHPATLHVPRGAGPHVVEAGAWVSFVPANETVLAARVGLSLVSVDQACRNADREIPRPWDFNDVWTRAERAWGDKMRPLHVEPGDVSDGLLRIFWSAVYRSMISPQDYTSENPRWASAEPYFDSFSCLWDSFRTQLPLLAILDPAALARMIRSLLDTYLHEGWLPDCRTALSPGFSRGGSSADIVLTDAYLKNVSEGIDWNVAFDAMVKNAEQEPYDWSTKGRGGLMSWKALDYIPALDFDYIGFGANSRSISRTLEYSYNDYCIATLAQKLRKEPALFHKYLKRADNWRNLHREDQNSTVDGEDSGFRGFLQPRYANGSWGFQDPTRCSLLDEPCSLTVNPQETFEGSIWEYQFFVPHNIANLVHLYGGPDNFTARLDMLHDLDLADMGSAPALLTPFLYHYAGRPALSALRIHSYIPSRFNSSRNGLPGSDDGAALAAFTVFAMMGLFPNAGQDVYLITPPFFAAVHLTHPLTNRTATIRSRNFDPRYRALCIQYATLNGKPYTKNWIGHDFFTQGMTLELTLGEEETDWGTKPEDLPPSMNIASMPLV</sequence>
<name>A0ACB8V4I8_9EURO</name>
<protein>
    <submittedName>
        <fullName evidence="1">Uncharacterized protein</fullName>
    </submittedName>
</protein>
<evidence type="ECO:0000313" key="1">
    <source>
        <dbReference type="EMBL" id="KAI2392276.1"/>
    </source>
</evidence>
<organism evidence="1">
    <name type="scientific">Ophidiomyces ophidiicola</name>
    <dbReference type="NCBI Taxonomy" id="1387563"/>
    <lineage>
        <taxon>Eukaryota</taxon>
        <taxon>Fungi</taxon>
        <taxon>Dikarya</taxon>
        <taxon>Ascomycota</taxon>
        <taxon>Pezizomycotina</taxon>
        <taxon>Eurotiomycetes</taxon>
        <taxon>Eurotiomycetidae</taxon>
        <taxon>Onygenales</taxon>
        <taxon>Onygenaceae</taxon>
        <taxon>Ophidiomyces</taxon>
    </lineage>
</organism>
<gene>
    <name evidence="1" type="ORF">LOY88_000660</name>
</gene>
<accession>A0ACB8V4I8</accession>
<dbReference type="EMBL" id="JALBCA010000007">
    <property type="protein sequence ID" value="KAI2392276.1"/>
    <property type="molecule type" value="Genomic_DNA"/>
</dbReference>
<reference evidence="1" key="1">
    <citation type="journal article" date="2022" name="bioRxiv">
        <title>Population genetic analysis of Ophidiomyces ophidiicola, the causative agent of snake fungal disease, indicates recent introductions to the USA.</title>
        <authorList>
            <person name="Ladner J.T."/>
            <person name="Palmer J.M."/>
            <person name="Ettinger C.L."/>
            <person name="Stajich J.E."/>
            <person name="Farrell T.M."/>
            <person name="Glorioso B.M."/>
            <person name="Lawson B."/>
            <person name="Price S.J."/>
            <person name="Stengle A.G."/>
            <person name="Grear D.A."/>
            <person name="Lorch J.M."/>
        </authorList>
    </citation>
    <scope>NUCLEOTIDE SEQUENCE</scope>
    <source>
        <strain evidence="1">NWHC 24266-5</strain>
    </source>
</reference>
<comment type="caution">
    <text evidence="1">The sequence shown here is derived from an EMBL/GenBank/DDBJ whole genome shotgun (WGS) entry which is preliminary data.</text>
</comment>
<proteinExistence type="predicted"/>